<dbReference type="SUPFAM" id="SSF54427">
    <property type="entry name" value="NTF2-like"/>
    <property type="match status" value="1"/>
</dbReference>
<dbReference type="EMBL" id="JABAHY010000001">
    <property type="protein sequence ID" value="NLS08835.1"/>
    <property type="molecule type" value="Genomic_DNA"/>
</dbReference>
<dbReference type="AlphaFoldDB" id="A0A7X8TI13"/>
<name>A0A7X8TI13_9MICC</name>
<accession>A0A7X8TI13</accession>
<sequence length="78" mass="8357">MAQPSGQDAIAAAWSAERRLLNPAVRSDSETLQKLLAADFHEIGQSGKHWTRDEILNVLISNSFACSVATSTGSRSSV</sequence>
<organism evidence="2 3">
    <name type="scientific">Nesterenkonia sedimenti</name>
    <dbReference type="NCBI Taxonomy" id="1463632"/>
    <lineage>
        <taxon>Bacteria</taxon>
        <taxon>Bacillati</taxon>
        <taxon>Actinomycetota</taxon>
        <taxon>Actinomycetes</taxon>
        <taxon>Micrococcales</taxon>
        <taxon>Micrococcaceae</taxon>
        <taxon>Nesterenkonia</taxon>
    </lineage>
</organism>
<dbReference type="InterPro" id="IPR032710">
    <property type="entry name" value="NTF2-like_dom_sf"/>
</dbReference>
<gene>
    <name evidence="2" type="ORF">HGQ17_02210</name>
</gene>
<keyword evidence="3" id="KW-1185">Reference proteome</keyword>
<proteinExistence type="predicted"/>
<dbReference type="InterPro" id="IPR027843">
    <property type="entry name" value="DUF4440"/>
</dbReference>
<dbReference type="Proteomes" id="UP000523139">
    <property type="component" value="Unassembled WGS sequence"/>
</dbReference>
<protein>
    <submittedName>
        <fullName evidence="2">Nuclear transport factor 2 family protein</fullName>
    </submittedName>
</protein>
<evidence type="ECO:0000259" key="1">
    <source>
        <dbReference type="Pfam" id="PF14534"/>
    </source>
</evidence>
<reference evidence="2 3" key="1">
    <citation type="submission" date="2020-04" db="EMBL/GenBank/DDBJ databases">
        <title>Nesterenkonia sp. nov., isolated from marine sediment.</title>
        <authorList>
            <person name="Zhang G."/>
        </authorList>
    </citation>
    <scope>NUCLEOTIDE SEQUENCE [LARGE SCALE GENOMIC DNA]</scope>
    <source>
        <strain evidence="2 3">MY13</strain>
    </source>
</reference>
<evidence type="ECO:0000313" key="3">
    <source>
        <dbReference type="Proteomes" id="UP000523139"/>
    </source>
</evidence>
<feature type="domain" description="DUF4440" evidence="1">
    <location>
        <begin position="15"/>
        <end position="59"/>
    </location>
</feature>
<evidence type="ECO:0000313" key="2">
    <source>
        <dbReference type="EMBL" id="NLS08835.1"/>
    </source>
</evidence>
<comment type="caution">
    <text evidence="2">The sequence shown here is derived from an EMBL/GenBank/DDBJ whole genome shotgun (WGS) entry which is preliminary data.</text>
</comment>
<dbReference type="Pfam" id="PF14534">
    <property type="entry name" value="DUF4440"/>
    <property type="match status" value="1"/>
</dbReference>
<dbReference type="Gene3D" id="3.10.450.50">
    <property type="match status" value="1"/>
</dbReference>